<dbReference type="GO" id="GO:0016020">
    <property type="term" value="C:membrane"/>
    <property type="evidence" value="ECO:0007669"/>
    <property type="project" value="InterPro"/>
</dbReference>
<gene>
    <name evidence="3" type="ORF">LF1_35280</name>
</gene>
<dbReference type="Proteomes" id="UP000322699">
    <property type="component" value="Unassembled WGS sequence"/>
</dbReference>
<dbReference type="GO" id="GO:0008107">
    <property type="term" value="F:galactoside 2-alpha-L-fucosyltransferase activity"/>
    <property type="evidence" value="ECO:0007669"/>
    <property type="project" value="InterPro"/>
</dbReference>
<dbReference type="PANTHER" id="PTHR11927">
    <property type="entry name" value="GALACTOSIDE 2-L-FUCOSYLTRANSFERASE"/>
    <property type="match status" value="1"/>
</dbReference>
<accession>A0A5B1CK87</accession>
<name>A0A5B1CK87_9BACT</name>
<dbReference type="GO" id="GO:0005975">
    <property type="term" value="P:carbohydrate metabolic process"/>
    <property type="evidence" value="ECO:0007669"/>
    <property type="project" value="InterPro"/>
</dbReference>
<keyword evidence="1" id="KW-0328">Glycosyltransferase</keyword>
<organism evidence="3 4">
    <name type="scientific">Rubripirellula obstinata</name>
    <dbReference type="NCBI Taxonomy" id="406547"/>
    <lineage>
        <taxon>Bacteria</taxon>
        <taxon>Pseudomonadati</taxon>
        <taxon>Planctomycetota</taxon>
        <taxon>Planctomycetia</taxon>
        <taxon>Pirellulales</taxon>
        <taxon>Pirellulaceae</taxon>
        <taxon>Rubripirellula</taxon>
    </lineage>
</organism>
<keyword evidence="4" id="KW-1185">Reference proteome</keyword>
<keyword evidence="2 3" id="KW-0808">Transferase</keyword>
<evidence type="ECO:0000313" key="4">
    <source>
        <dbReference type="Proteomes" id="UP000322699"/>
    </source>
</evidence>
<evidence type="ECO:0000256" key="1">
    <source>
        <dbReference type="ARBA" id="ARBA00022676"/>
    </source>
</evidence>
<comment type="caution">
    <text evidence="3">The sequence shown here is derived from an EMBL/GenBank/DDBJ whole genome shotgun (WGS) entry which is preliminary data.</text>
</comment>
<sequence>MRRALSGDHLRSEHHLANALVFNDRKSCRHWINRLSIRIWVRYQKEVERISHRQSPARVAGLSILRGDGDVRIDLTTLSESHPDDTCVALTGIFLETTKPSDVILNQIRELLRPQDRDEAFVKGIIEAFAPHTTIVGVHVRHGDYRTWKDGIFYHPFEEYVQSMERMLDALPGETIFLIVSDEEQDMSLCPSSLNAHRIRGSEMQDLLLLSHCDYIIATHSSFANWASFFGRVPILTMRDAMKSNAIDPKSLNMVEFPRLTGDYLV</sequence>
<dbReference type="AlphaFoldDB" id="A0A5B1CK87"/>
<dbReference type="InterPro" id="IPR002516">
    <property type="entry name" value="Glyco_trans_11"/>
</dbReference>
<evidence type="ECO:0000313" key="3">
    <source>
        <dbReference type="EMBL" id="KAA1260986.1"/>
    </source>
</evidence>
<proteinExistence type="predicted"/>
<protein>
    <submittedName>
        <fullName evidence="3">Glycosyl transferase family 11</fullName>
    </submittedName>
</protein>
<dbReference type="Gene3D" id="3.40.50.11350">
    <property type="match status" value="1"/>
</dbReference>
<dbReference type="PANTHER" id="PTHR11927:SF9">
    <property type="entry name" value="L-FUCOSYLTRANSFERASE"/>
    <property type="match status" value="1"/>
</dbReference>
<reference evidence="3 4" key="1">
    <citation type="submission" date="2019-08" db="EMBL/GenBank/DDBJ databases">
        <title>Deep-cultivation of Planctomycetes and their phenomic and genomic characterization uncovers novel biology.</title>
        <authorList>
            <person name="Wiegand S."/>
            <person name="Jogler M."/>
            <person name="Boedeker C."/>
            <person name="Pinto D."/>
            <person name="Vollmers J."/>
            <person name="Rivas-Marin E."/>
            <person name="Kohn T."/>
            <person name="Peeters S.H."/>
            <person name="Heuer A."/>
            <person name="Rast P."/>
            <person name="Oberbeckmann S."/>
            <person name="Bunk B."/>
            <person name="Jeske O."/>
            <person name="Meyerdierks A."/>
            <person name="Storesund J.E."/>
            <person name="Kallscheuer N."/>
            <person name="Luecker S."/>
            <person name="Lage O.M."/>
            <person name="Pohl T."/>
            <person name="Merkel B.J."/>
            <person name="Hornburger P."/>
            <person name="Mueller R.-W."/>
            <person name="Bruemmer F."/>
            <person name="Labrenz M."/>
            <person name="Spormann A.M."/>
            <person name="Op Den Camp H."/>
            <person name="Overmann J."/>
            <person name="Amann R."/>
            <person name="Jetten M.S.M."/>
            <person name="Mascher T."/>
            <person name="Medema M.H."/>
            <person name="Devos D.P."/>
            <person name="Kaster A.-K."/>
            <person name="Ovreas L."/>
            <person name="Rohde M."/>
            <person name="Galperin M.Y."/>
            <person name="Jogler C."/>
        </authorList>
    </citation>
    <scope>NUCLEOTIDE SEQUENCE [LARGE SCALE GENOMIC DNA]</scope>
    <source>
        <strain evidence="3 4">LF1</strain>
    </source>
</reference>
<evidence type="ECO:0000256" key="2">
    <source>
        <dbReference type="ARBA" id="ARBA00022679"/>
    </source>
</evidence>
<dbReference type="EMBL" id="VRLW01000001">
    <property type="protein sequence ID" value="KAA1260986.1"/>
    <property type="molecule type" value="Genomic_DNA"/>
</dbReference>
<dbReference type="Pfam" id="PF01531">
    <property type="entry name" value="Glyco_transf_11"/>
    <property type="match status" value="1"/>
</dbReference>